<protein>
    <submittedName>
        <fullName evidence="1">Uncharacterized protein</fullName>
    </submittedName>
</protein>
<comment type="caution">
    <text evidence="1">The sequence shown here is derived from an EMBL/GenBank/DDBJ whole genome shotgun (WGS) entry which is preliminary data.</text>
</comment>
<accession>A0ACC0P3A2</accession>
<sequence length="92" mass="10738">MDCLSFKIRQLKSLLKDFNKEFYSDIHNRVLKAKEELDQLQIQCLSSPSDSVLHGLEKDGLMKYVELATAEEAFVRQKSRVKWLVTTLIFCQ</sequence>
<dbReference type="Proteomes" id="UP001062846">
    <property type="component" value="Chromosome 4"/>
</dbReference>
<reference evidence="1" key="1">
    <citation type="submission" date="2022-02" db="EMBL/GenBank/DDBJ databases">
        <title>Plant Genome Project.</title>
        <authorList>
            <person name="Zhang R.-G."/>
        </authorList>
    </citation>
    <scope>NUCLEOTIDE SEQUENCE</scope>
    <source>
        <strain evidence="1">AT1</strain>
    </source>
</reference>
<organism evidence="1 2">
    <name type="scientific">Rhododendron molle</name>
    <name type="common">Chinese azalea</name>
    <name type="synonym">Azalea mollis</name>
    <dbReference type="NCBI Taxonomy" id="49168"/>
    <lineage>
        <taxon>Eukaryota</taxon>
        <taxon>Viridiplantae</taxon>
        <taxon>Streptophyta</taxon>
        <taxon>Embryophyta</taxon>
        <taxon>Tracheophyta</taxon>
        <taxon>Spermatophyta</taxon>
        <taxon>Magnoliopsida</taxon>
        <taxon>eudicotyledons</taxon>
        <taxon>Gunneridae</taxon>
        <taxon>Pentapetalae</taxon>
        <taxon>asterids</taxon>
        <taxon>Ericales</taxon>
        <taxon>Ericaceae</taxon>
        <taxon>Ericoideae</taxon>
        <taxon>Rhodoreae</taxon>
        <taxon>Rhododendron</taxon>
    </lineage>
</organism>
<dbReference type="EMBL" id="CM046391">
    <property type="protein sequence ID" value="KAI8559975.1"/>
    <property type="molecule type" value="Genomic_DNA"/>
</dbReference>
<evidence type="ECO:0000313" key="2">
    <source>
        <dbReference type="Proteomes" id="UP001062846"/>
    </source>
</evidence>
<gene>
    <name evidence="1" type="ORF">RHMOL_Rhmol04G0218700</name>
</gene>
<keyword evidence="2" id="KW-1185">Reference proteome</keyword>
<name>A0ACC0P3A2_RHOML</name>
<evidence type="ECO:0000313" key="1">
    <source>
        <dbReference type="EMBL" id="KAI8559975.1"/>
    </source>
</evidence>
<proteinExistence type="predicted"/>